<evidence type="ECO:0000313" key="3">
    <source>
        <dbReference type="EMBL" id="TVT18553.1"/>
    </source>
</evidence>
<dbReference type="AlphaFoldDB" id="A0A558A2R8"/>
<dbReference type="Proteomes" id="UP000318578">
    <property type="component" value="Unassembled WGS sequence"/>
</dbReference>
<feature type="transmembrane region" description="Helical" evidence="2">
    <location>
        <begin position="37"/>
        <end position="59"/>
    </location>
</feature>
<sequence>MTEEKEETQKTGLKPAQVVASALAAITAAFLGSTLGVGGTVAGAGIASIITTIGSEVYLRSLRRTKEAARKTAEVLALTDTRLRQETRFVEPPPRLPANPLIQPGPAQQGQLPATAVNRVQPTQYLPMAGAGQSGGGERTVYLPRPGAQNATAVQNATGAPTQVLAKPETKPKPPWWKNRWTLIAGTSVVAFLVGMLALTGFESLTGHAVSGGSGTTFGQVVGRSGGSATTTHETTTVTETQTSKSRPTATSTEQSETSVPSTTQQEQPSQSSASQTASATPTESAGPTSG</sequence>
<keyword evidence="2" id="KW-1133">Transmembrane helix</keyword>
<feature type="transmembrane region" description="Helical" evidence="2">
    <location>
        <begin position="12"/>
        <end position="31"/>
    </location>
</feature>
<keyword evidence="2" id="KW-0812">Transmembrane</keyword>
<keyword evidence="2" id="KW-0472">Membrane</keyword>
<feature type="compositionally biased region" description="Low complexity" evidence="1">
    <location>
        <begin position="230"/>
        <end position="243"/>
    </location>
</feature>
<protein>
    <submittedName>
        <fullName evidence="3">Uncharacterized protein</fullName>
    </submittedName>
</protein>
<name>A0A558A2R8_9PSEU</name>
<reference evidence="3 4" key="1">
    <citation type="submission" date="2019-07" db="EMBL/GenBank/DDBJ databases">
        <title>New species of Amycolatopsis and Streptomyces.</title>
        <authorList>
            <person name="Duangmal K."/>
            <person name="Teo W.F.A."/>
            <person name="Lipun K."/>
        </authorList>
    </citation>
    <scope>NUCLEOTIDE SEQUENCE [LARGE SCALE GENOMIC DNA]</scope>
    <source>
        <strain evidence="3 4">JCM 30562</strain>
    </source>
</reference>
<evidence type="ECO:0000256" key="1">
    <source>
        <dbReference type="SAM" id="MobiDB-lite"/>
    </source>
</evidence>
<keyword evidence="4" id="KW-1185">Reference proteome</keyword>
<comment type="caution">
    <text evidence="3">The sequence shown here is derived from an EMBL/GenBank/DDBJ whole genome shotgun (WGS) entry which is preliminary data.</text>
</comment>
<feature type="transmembrane region" description="Helical" evidence="2">
    <location>
        <begin position="181"/>
        <end position="202"/>
    </location>
</feature>
<accession>A0A558A2R8</accession>
<proteinExistence type="predicted"/>
<feature type="compositionally biased region" description="Low complexity" evidence="1">
    <location>
        <begin position="251"/>
        <end position="291"/>
    </location>
</feature>
<organism evidence="3 4">
    <name type="scientific">Amycolatopsis acidiphila</name>
    <dbReference type="NCBI Taxonomy" id="715473"/>
    <lineage>
        <taxon>Bacteria</taxon>
        <taxon>Bacillati</taxon>
        <taxon>Actinomycetota</taxon>
        <taxon>Actinomycetes</taxon>
        <taxon>Pseudonocardiales</taxon>
        <taxon>Pseudonocardiaceae</taxon>
        <taxon>Amycolatopsis</taxon>
    </lineage>
</organism>
<dbReference type="RefSeq" id="WP_144642795.1">
    <property type="nucleotide sequence ID" value="NZ_BNAX01000011.1"/>
</dbReference>
<evidence type="ECO:0000256" key="2">
    <source>
        <dbReference type="SAM" id="Phobius"/>
    </source>
</evidence>
<dbReference type="OrthoDB" id="3635915at2"/>
<feature type="region of interest" description="Disordered" evidence="1">
    <location>
        <begin position="221"/>
        <end position="291"/>
    </location>
</feature>
<gene>
    <name evidence="3" type="ORF">FNH06_27390</name>
</gene>
<evidence type="ECO:0000313" key="4">
    <source>
        <dbReference type="Proteomes" id="UP000318578"/>
    </source>
</evidence>
<dbReference type="EMBL" id="VJZA01000059">
    <property type="protein sequence ID" value="TVT18553.1"/>
    <property type="molecule type" value="Genomic_DNA"/>
</dbReference>